<comment type="caution">
    <text evidence="2">The sequence shown here is derived from an EMBL/GenBank/DDBJ whole genome shotgun (WGS) entry which is preliminary data.</text>
</comment>
<reference evidence="2 3" key="1">
    <citation type="submission" date="2019-02" db="EMBL/GenBank/DDBJ databases">
        <authorList>
            <consortium name="Pathogen Informatics"/>
        </authorList>
    </citation>
    <scope>NUCLEOTIDE SEQUENCE [LARGE SCALE GENOMIC DNA]</scope>
    <source>
        <strain evidence="2 3">3012STDY7089603</strain>
    </source>
</reference>
<dbReference type="Pfam" id="PF18949">
    <property type="entry name" value="DUF5693"/>
    <property type="match status" value="1"/>
</dbReference>
<dbReference type="AlphaFoldDB" id="A0A8H2M5U4"/>
<feature type="transmembrane region" description="Helical" evidence="1">
    <location>
        <begin position="258"/>
        <end position="276"/>
    </location>
</feature>
<organism evidence="2 3">
    <name type="scientific">Urinicoccus massiliensis</name>
    <dbReference type="NCBI Taxonomy" id="1723382"/>
    <lineage>
        <taxon>Bacteria</taxon>
        <taxon>Bacillati</taxon>
        <taxon>Bacillota</taxon>
        <taxon>Tissierellia</taxon>
        <taxon>Tissierellales</taxon>
        <taxon>Peptoniphilaceae</taxon>
        <taxon>Urinicoccus</taxon>
    </lineage>
</organism>
<keyword evidence="3" id="KW-1185">Reference proteome</keyword>
<dbReference type="Proteomes" id="UP000377798">
    <property type="component" value="Unassembled WGS sequence"/>
</dbReference>
<keyword evidence="1" id="KW-0812">Transmembrane</keyword>
<evidence type="ECO:0000256" key="1">
    <source>
        <dbReference type="SAM" id="Phobius"/>
    </source>
</evidence>
<protein>
    <submittedName>
        <fullName evidence="2">Uncharacterized protein</fullName>
    </submittedName>
</protein>
<feature type="transmembrane region" description="Helical" evidence="1">
    <location>
        <begin position="28"/>
        <end position="50"/>
    </location>
</feature>
<dbReference type="InterPro" id="IPR043748">
    <property type="entry name" value="DUF5693"/>
</dbReference>
<proteinExistence type="predicted"/>
<feature type="transmembrane region" description="Helical" evidence="1">
    <location>
        <begin position="111"/>
        <end position="127"/>
    </location>
</feature>
<feature type="transmembrane region" description="Helical" evidence="1">
    <location>
        <begin position="196"/>
        <end position="213"/>
    </location>
</feature>
<feature type="transmembrane region" description="Helical" evidence="1">
    <location>
        <begin position="220"/>
        <end position="238"/>
    </location>
</feature>
<name>A0A8H2M5U4_9FIRM</name>
<dbReference type="EMBL" id="CAACYI010000001">
    <property type="protein sequence ID" value="VFB15858.1"/>
    <property type="molecule type" value="Genomic_DNA"/>
</dbReference>
<accession>A0A8H2M5U4</accession>
<evidence type="ECO:0000313" key="2">
    <source>
        <dbReference type="EMBL" id="VFB15858.1"/>
    </source>
</evidence>
<gene>
    <name evidence="2" type="ORF">NCTC13150_00366</name>
</gene>
<feature type="transmembrane region" description="Helical" evidence="1">
    <location>
        <begin position="70"/>
        <end position="91"/>
    </location>
</feature>
<keyword evidence="1" id="KW-1133">Transmembrane helix</keyword>
<sequence>MKIGIFILGSGLAFGIFGLNKATSFGDLIFNLANIIVFPSLALAFLAGTYDRIKEARPQVGLAKIYGQGAWTLALAVGISMIGALNEVVFLASTDYMMEINIFRGVKISQVLPLALALLIFARKIYLEKGQKMGYPLCRDLLLSDVKIWQACLAGMGVIVLGIFLLRGGNTSSKVPGVELLVRNLFENLFYARPRTKAVFIGFPAIVLLVYGAHKNLGKVYAFICFMLAAIGMVDITNTFSHIRTPLMMSFARVGIEYLGALLVGGILFCLAHLLYRRYHNYDQVHKQ</sequence>
<keyword evidence="1" id="KW-0472">Membrane</keyword>
<feature type="transmembrane region" description="Helical" evidence="1">
    <location>
        <begin position="148"/>
        <end position="166"/>
    </location>
</feature>
<evidence type="ECO:0000313" key="3">
    <source>
        <dbReference type="Proteomes" id="UP000377798"/>
    </source>
</evidence>